<gene>
    <name evidence="1" type="ORF">JOC47_001769</name>
</gene>
<evidence type="ECO:0008006" key="3">
    <source>
        <dbReference type="Google" id="ProtNLM"/>
    </source>
</evidence>
<evidence type="ECO:0000313" key="1">
    <source>
        <dbReference type="EMBL" id="MBM7556918.1"/>
    </source>
</evidence>
<dbReference type="Proteomes" id="UP000774000">
    <property type="component" value="Unassembled WGS sequence"/>
</dbReference>
<name>A0A938XPG7_9FIRM</name>
<dbReference type="InterPro" id="IPR015001">
    <property type="entry name" value="DUF1850"/>
</dbReference>
<organism evidence="1 2">
    <name type="scientific">Halanaerobacter jeridensis</name>
    <dbReference type="NCBI Taxonomy" id="706427"/>
    <lineage>
        <taxon>Bacteria</taxon>
        <taxon>Bacillati</taxon>
        <taxon>Bacillota</taxon>
        <taxon>Clostridia</taxon>
        <taxon>Halanaerobiales</taxon>
        <taxon>Halobacteroidaceae</taxon>
        <taxon>Halanaerobacter</taxon>
    </lineage>
</organism>
<comment type="caution">
    <text evidence="1">The sequence shown here is derived from an EMBL/GenBank/DDBJ whole genome shotgun (WGS) entry which is preliminary data.</text>
</comment>
<dbReference type="Pfam" id="PF08905">
    <property type="entry name" value="DUF1850"/>
    <property type="match status" value="1"/>
</dbReference>
<dbReference type="AlphaFoldDB" id="A0A938XPG7"/>
<protein>
    <recommendedName>
        <fullName evidence="3">DUF1850 domain-containing protein</fullName>
    </recommendedName>
</protein>
<dbReference type="RefSeq" id="WP_204701685.1">
    <property type="nucleotide sequence ID" value="NZ_JAFBDQ010000007.1"/>
</dbReference>
<sequence length="169" mass="20158">MKRKLVYLLIILTLLVVGPYFIRDKVLVVEEARGRVIYQQRVDSGFKFAIKYTHSVENTPVWDYFKVLDRNILLTSTKYMSYGAGLPFLKKNNYQVQDEKFIIKEINTQLEKIPLRVSDYAKHKLLIDQEVYKLYQLTAAQNLVMIKVEEKNLYQFLAWEVSKWRKKKN</sequence>
<dbReference type="EMBL" id="JAFBDQ010000007">
    <property type="protein sequence ID" value="MBM7556918.1"/>
    <property type="molecule type" value="Genomic_DNA"/>
</dbReference>
<keyword evidence="2" id="KW-1185">Reference proteome</keyword>
<proteinExistence type="predicted"/>
<evidence type="ECO:0000313" key="2">
    <source>
        <dbReference type="Proteomes" id="UP000774000"/>
    </source>
</evidence>
<accession>A0A938XPG7</accession>
<reference evidence="1" key="1">
    <citation type="submission" date="2021-01" db="EMBL/GenBank/DDBJ databases">
        <title>Genomic Encyclopedia of Type Strains, Phase IV (KMG-IV): sequencing the most valuable type-strain genomes for metagenomic binning, comparative biology and taxonomic classification.</title>
        <authorList>
            <person name="Goeker M."/>
        </authorList>
    </citation>
    <scope>NUCLEOTIDE SEQUENCE</scope>
    <source>
        <strain evidence="1">DSM 23230</strain>
    </source>
</reference>